<name>A0A0A8ZA00_ARUDO</name>
<organism evidence="1">
    <name type="scientific">Arundo donax</name>
    <name type="common">Giant reed</name>
    <name type="synonym">Donax arundinaceus</name>
    <dbReference type="NCBI Taxonomy" id="35708"/>
    <lineage>
        <taxon>Eukaryota</taxon>
        <taxon>Viridiplantae</taxon>
        <taxon>Streptophyta</taxon>
        <taxon>Embryophyta</taxon>
        <taxon>Tracheophyta</taxon>
        <taxon>Spermatophyta</taxon>
        <taxon>Magnoliopsida</taxon>
        <taxon>Liliopsida</taxon>
        <taxon>Poales</taxon>
        <taxon>Poaceae</taxon>
        <taxon>PACMAD clade</taxon>
        <taxon>Arundinoideae</taxon>
        <taxon>Arundineae</taxon>
        <taxon>Arundo</taxon>
    </lineage>
</organism>
<accession>A0A0A8ZA00</accession>
<protein>
    <submittedName>
        <fullName evidence="1">Uncharacterized protein</fullName>
    </submittedName>
</protein>
<reference evidence="1" key="1">
    <citation type="submission" date="2014-09" db="EMBL/GenBank/DDBJ databases">
        <authorList>
            <person name="Magalhaes I.L.F."/>
            <person name="Oliveira U."/>
            <person name="Santos F.R."/>
            <person name="Vidigal T.H.D.A."/>
            <person name="Brescovit A.D."/>
            <person name="Santos A.J."/>
        </authorList>
    </citation>
    <scope>NUCLEOTIDE SEQUENCE</scope>
    <source>
        <tissue evidence="1">Shoot tissue taken approximately 20 cm above the soil surface</tissue>
    </source>
</reference>
<dbReference type="EMBL" id="GBRH01262294">
    <property type="protein sequence ID" value="JAD35601.1"/>
    <property type="molecule type" value="Transcribed_RNA"/>
</dbReference>
<evidence type="ECO:0000313" key="1">
    <source>
        <dbReference type="EMBL" id="JAD35601.1"/>
    </source>
</evidence>
<dbReference type="AlphaFoldDB" id="A0A0A8ZA00"/>
<sequence>MGVSPVKIQLLWRRKTCFQLLLPKLVTECFFRSPCNAKQSFTSSCRQSAELLLVVLHKSKCPLGCRMLLVRSGLFLGFCTSSELY</sequence>
<proteinExistence type="predicted"/>
<reference evidence="1" key="2">
    <citation type="journal article" date="2015" name="Data Brief">
        <title>Shoot transcriptome of the giant reed, Arundo donax.</title>
        <authorList>
            <person name="Barrero R.A."/>
            <person name="Guerrero F.D."/>
            <person name="Moolhuijzen P."/>
            <person name="Goolsby J.A."/>
            <person name="Tidwell J."/>
            <person name="Bellgard S.E."/>
            <person name="Bellgard M.I."/>
        </authorList>
    </citation>
    <scope>NUCLEOTIDE SEQUENCE</scope>
    <source>
        <tissue evidence="1">Shoot tissue taken approximately 20 cm above the soil surface</tissue>
    </source>
</reference>